<evidence type="ECO:0000313" key="1">
    <source>
        <dbReference type="EMBL" id="KAB8190333.1"/>
    </source>
</evidence>
<dbReference type="EMBL" id="VDLX02000016">
    <property type="protein sequence ID" value="KAB8190333.1"/>
    <property type="molecule type" value="Genomic_DNA"/>
</dbReference>
<evidence type="ECO:0000313" key="2">
    <source>
        <dbReference type="Proteomes" id="UP000312512"/>
    </source>
</evidence>
<keyword evidence="2" id="KW-1185">Reference proteome</keyword>
<sequence length="157" mass="16865">MEKRTKASVIALTVLMGTLTLETPISAQTAPCRGATCEWKDPYKTGCAADDRLASVGYFRFGQNGGRVEEHYSPSCQANWAVVRIYSGSIGPVNVSIQDTDPYTLGSVSYPSDGSTSTRPGDRYAWKHTPMIDGTRVNCAFALQSGAPSYARTAPCV</sequence>
<accession>A0A5C4VW86</accession>
<reference evidence="1 2" key="1">
    <citation type="submission" date="2019-10" db="EMBL/GenBank/DDBJ databases">
        <title>Nonomuraea sp. nov., isolated from Phyllanthus amarus.</title>
        <authorList>
            <person name="Klykleung N."/>
            <person name="Tanasupawat S."/>
        </authorList>
    </citation>
    <scope>NUCLEOTIDE SEQUENCE [LARGE SCALE GENOMIC DNA]</scope>
    <source>
        <strain evidence="1 2">PA1-10</strain>
    </source>
</reference>
<organism evidence="1 2">
    <name type="scientific">Nonomuraea phyllanthi</name>
    <dbReference type="NCBI Taxonomy" id="2219224"/>
    <lineage>
        <taxon>Bacteria</taxon>
        <taxon>Bacillati</taxon>
        <taxon>Actinomycetota</taxon>
        <taxon>Actinomycetes</taxon>
        <taxon>Streptosporangiales</taxon>
        <taxon>Streptosporangiaceae</taxon>
        <taxon>Nonomuraea</taxon>
    </lineage>
</organism>
<proteinExistence type="predicted"/>
<dbReference type="InterPro" id="IPR021224">
    <property type="entry name" value="DUF2690"/>
</dbReference>
<dbReference type="RefSeq" id="WP_139634812.1">
    <property type="nucleotide sequence ID" value="NZ_VDLX02000016.1"/>
</dbReference>
<protein>
    <submittedName>
        <fullName evidence="1">DUF2690 domain-containing protein</fullName>
    </submittedName>
</protein>
<name>A0A5C4VW86_9ACTN</name>
<dbReference type="AlphaFoldDB" id="A0A5C4VW86"/>
<gene>
    <name evidence="1" type="ORF">FH608_035785</name>
</gene>
<comment type="caution">
    <text evidence="1">The sequence shown here is derived from an EMBL/GenBank/DDBJ whole genome shotgun (WGS) entry which is preliminary data.</text>
</comment>
<dbReference type="Pfam" id="PF10901">
    <property type="entry name" value="DUF2690"/>
    <property type="match status" value="1"/>
</dbReference>
<dbReference type="Proteomes" id="UP000312512">
    <property type="component" value="Unassembled WGS sequence"/>
</dbReference>
<dbReference type="OrthoDB" id="2863790at2"/>